<dbReference type="GO" id="GO:0016020">
    <property type="term" value="C:membrane"/>
    <property type="evidence" value="ECO:0007669"/>
    <property type="project" value="UniProtKB-SubCell"/>
</dbReference>
<protein>
    <submittedName>
        <fullName evidence="7">Uncharacterized conserved protein</fullName>
    </submittedName>
</protein>
<organism evidence="7">
    <name type="scientific">Phaffia rhodozyma</name>
    <name type="common">Yeast</name>
    <name type="synonym">Xanthophyllomyces dendrorhous</name>
    <dbReference type="NCBI Taxonomy" id="264483"/>
    <lineage>
        <taxon>Eukaryota</taxon>
        <taxon>Fungi</taxon>
        <taxon>Dikarya</taxon>
        <taxon>Basidiomycota</taxon>
        <taxon>Agaricomycotina</taxon>
        <taxon>Tremellomycetes</taxon>
        <taxon>Cystofilobasidiales</taxon>
        <taxon>Mrakiaceae</taxon>
        <taxon>Phaffia</taxon>
    </lineage>
</organism>
<reference evidence="7" key="1">
    <citation type="submission" date="2014-08" db="EMBL/GenBank/DDBJ databases">
        <authorList>
            <person name="Sharma Rahul"/>
            <person name="Thines Marco"/>
        </authorList>
    </citation>
    <scope>NUCLEOTIDE SEQUENCE</scope>
</reference>
<evidence type="ECO:0000256" key="2">
    <source>
        <dbReference type="ARBA" id="ARBA00022692"/>
    </source>
</evidence>
<dbReference type="AlphaFoldDB" id="A0A0F7SP27"/>
<feature type="compositionally biased region" description="Basic and acidic residues" evidence="5">
    <location>
        <begin position="372"/>
        <end position="405"/>
    </location>
</feature>
<dbReference type="PANTHER" id="PTHR12883">
    <property type="entry name" value="ADIPOCYTE-SPECIFIC PROTEIN 4-RELATED"/>
    <property type="match status" value="1"/>
</dbReference>
<dbReference type="EMBL" id="LN483124">
    <property type="protein sequence ID" value="CED82479.1"/>
    <property type="molecule type" value="Genomic_DNA"/>
</dbReference>
<evidence type="ECO:0000256" key="5">
    <source>
        <dbReference type="SAM" id="MobiDB-lite"/>
    </source>
</evidence>
<keyword evidence="3 6" id="KW-1133">Transmembrane helix</keyword>
<name>A0A0F7SP27_PHARH</name>
<accession>A0A0F7SP27</accession>
<dbReference type="PANTHER" id="PTHR12883:SF0">
    <property type="entry name" value="PAT COMPLEX SUBUNIT CCDC47"/>
    <property type="match status" value="1"/>
</dbReference>
<feature type="region of interest" description="Disordered" evidence="5">
    <location>
        <begin position="360"/>
        <end position="419"/>
    </location>
</feature>
<dbReference type="GO" id="GO:0005509">
    <property type="term" value="F:calcium ion binding"/>
    <property type="evidence" value="ECO:0007669"/>
    <property type="project" value="InterPro"/>
</dbReference>
<keyword evidence="4 6" id="KW-0472">Membrane</keyword>
<proteinExistence type="predicted"/>
<dbReference type="Pfam" id="PF07946">
    <property type="entry name" value="CCDC47"/>
    <property type="match status" value="1"/>
</dbReference>
<feature type="compositionally biased region" description="Basic residues" evidence="5">
    <location>
        <begin position="406"/>
        <end position="419"/>
    </location>
</feature>
<evidence type="ECO:0000256" key="1">
    <source>
        <dbReference type="ARBA" id="ARBA00004167"/>
    </source>
</evidence>
<comment type="subcellular location">
    <subcellularLocation>
        <location evidence="1">Membrane</location>
        <topology evidence="1">Single-pass membrane protein</topology>
    </subcellularLocation>
</comment>
<sequence length="419" mass="47525">MSQFFSSLGHAIAPGQLRQPRESDNFSGTQFVIWKNLVFRPSLFPYEPYLLLAVFGYFVWYIVGRNTNRTIAKRWYQTSLSTIQSQFTLLSPAPNAADPLIADGTSTFLTYASGRRNVLSLHTTLSLIPRPDPFRLLWKFFLFRQWEVQCPVPEDEVRLMLTLLPPGSKLAAAKKEVEKGVFVKGDDASNGNGLKSGTWAVLEKYGLNWARTGRWDLTFPRLASDSSFVPSDLAIMSEHPDVTAQLLSPLGQNAGSGLVELLIDSEARKVFKSLIISDLPLKWPKYALNHPAPLTITLTLRLPVNEALAASYLHVLCNLADSLVGSGPNVLKIQPEISRKFKRTRVDAWKGLEGVWAKEREEEEKDANGGLSKKEKEEEDRRKKKKEEREKLSPKEKAKLEEKEKKKQQRKQQMKMQKR</sequence>
<evidence type="ECO:0000256" key="4">
    <source>
        <dbReference type="ARBA" id="ARBA00023136"/>
    </source>
</evidence>
<dbReference type="GO" id="GO:0032469">
    <property type="term" value="P:endoplasmic reticulum calcium ion homeostasis"/>
    <property type="evidence" value="ECO:0007669"/>
    <property type="project" value="InterPro"/>
</dbReference>
<evidence type="ECO:0000256" key="6">
    <source>
        <dbReference type="SAM" id="Phobius"/>
    </source>
</evidence>
<evidence type="ECO:0000256" key="3">
    <source>
        <dbReference type="ARBA" id="ARBA00022989"/>
    </source>
</evidence>
<dbReference type="InterPro" id="IPR012879">
    <property type="entry name" value="CCDC47"/>
</dbReference>
<feature type="transmembrane region" description="Helical" evidence="6">
    <location>
        <begin position="46"/>
        <end position="64"/>
    </location>
</feature>
<evidence type="ECO:0000313" key="7">
    <source>
        <dbReference type="EMBL" id="CED82479.1"/>
    </source>
</evidence>
<dbReference type="GO" id="GO:0005783">
    <property type="term" value="C:endoplasmic reticulum"/>
    <property type="evidence" value="ECO:0007669"/>
    <property type="project" value="InterPro"/>
</dbReference>
<keyword evidence="2 6" id="KW-0812">Transmembrane</keyword>